<gene>
    <name evidence="3" type="ORF">GSI_12276</name>
</gene>
<dbReference type="OrthoDB" id="3354175at2759"/>
<keyword evidence="2" id="KW-1133">Transmembrane helix</keyword>
<feature type="transmembrane region" description="Helical" evidence="2">
    <location>
        <begin position="214"/>
        <end position="242"/>
    </location>
</feature>
<dbReference type="EMBL" id="AYKW01000045">
    <property type="protein sequence ID" value="PIL26518.1"/>
    <property type="molecule type" value="Genomic_DNA"/>
</dbReference>
<dbReference type="Proteomes" id="UP000230002">
    <property type="component" value="Unassembled WGS sequence"/>
</dbReference>
<evidence type="ECO:0000256" key="2">
    <source>
        <dbReference type="SAM" id="Phobius"/>
    </source>
</evidence>
<feature type="transmembrane region" description="Helical" evidence="2">
    <location>
        <begin position="133"/>
        <end position="159"/>
    </location>
</feature>
<dbReference type="STRING" id="1077348.A0A2G8RYX1"/>
<evidence type="ECO:0000313" key="3">
    <source>
        <dbReference type="EMBL" id="PIL26518.1"/>
    </source>
</evidence>
<feature type="transmembrane region" description="Helical" evidence="2">
    <location>
        <begin position="171"/>
        <end position="193"/>
    </location>
</feature>
<accession>A0A2G8RYX1</accession>
<evidence type="ECO:0000256" key="1">
    <source>
        <dbReference type="SAM" id="MobiDB-lite"/>
    </source>
</evidence>
<keyword evidence="2" id="KW-0472">Membrane</keyword>
<feature type="transmembrane region" description="Helical" evidence="2">
    <location>
        <begin position="108"/>
        <end position="126"/>
    </location>
</feature>
<keyword evidence="2" id="KW-0812">Transmembrane</keyword>
<reference evidence="3 4" key="1">
    <citation type="journal article" date="2015" name="Sci. Rep.">
        <title>Chromosome-level genome map provides insights into diverse defense mechanisms in the medicinal fungus Ganoderma sinense.</title>
        <authorList>
            <person name="Zhu Y."/>
            <person name="Xu J."/>
            <person name="Sun C."/>
            <person name="Zhou S."/>
            <person name="Xu H."/>
            <person name="Nelson D.R."/>
            <person name="Qian J."/>
            <person name="Song J."/>
            <person name="Luo H."/>
            <person name="Xiang L."/>
            <person name="Li Y."/>
            <person name="Xu Z."/>
            <person name="Ji A."/>
            <person name="Wang L."/>
            <person name="Lu S."/>
            <person name="Hayward A."/>
            <person name="Sun W."/>
            <person name="Li X."/>
            <person name="Schwartz D.C."/>
            <person name="Wang Y."/>
            <person name="Chen S."/>
        </authorList>
    </citation>
    <scope>NUCLEOTIDE SEQUENCE [LARGE SCALE GENOMIC DNA]</scope>
    <source>
        <strain evidence="3 4">ZZ0214-1</strain>
    </source>
</reference>
<proteinExistence type="predicted"/>
<feature type="transmembrane region" description="Helical" evidence="2">
    <location>
        <begin position="254"/>
        <end position="272"/>
    </location>
</feature>
<comment type="caution">
    <text evidence="3">The sequence shown here is derived from an EMBL/GenBank/DDBJ whole genome shotgun (WGS) entry which is preliminary data.</text>
</comment>
<keyword evidence="4" id="KW-1185">Reference proteome</keyword>
<organism evidence="3 4">
    <name type="scientific">Ganoderma sinense ZZ0214-1</name>
    <dbReference type="NCBI Taxonomy" id="1077348"/>
    <lineage>
        <taxon>Eukaryota</taxon>
        <taxon>Fungi</taxon>
        <taxon>Dikarya</taxon>
        <taxon>Basidiomycota</taxon>
        <taxon>Agaricomycotina</taxon>
        <taxon>Agaricomycetes</taxon>
        <taxon>Polyporales</taxon>
        <taxon>Polyporaceae</taxon>
        <taxon>Ganoderma</taxon>
    </lineage>
</organism>
<evidence type="ECO:0000313" key="4">
    <source>
        <dbReference type="Proteomes" id="UP000230002"/>
    </source>
</evidence>
<name>A0A2G8RYX1_9APHY</name>
<feature type="region of interest" description="Disordered" evidence="1">
    <location>
        <begin position="318"/>
        <end position="346"/>
    </location>
</feature>
<protein>
    <submittedName>
        <fullName evidence="3">Uncharacterized protein</fullName>
    </submittedName>
</protein>
<feature type="transmembrane region" description="Helical" evidence="2">
    <location>
        <begin position="15"/>
        <end position="41"/>
    </location>
</feature>
<dbReference type="AlphaFoldDB" id="A0A2G8RYX1"/>
<sequence length="361" mass="39287">MADADPSFPLPKAELIALFLESLLFGAFMVLYFISIWILLYREQHHGRTRLNKWMFATATTMFVLAIAHLCFDVQRALDGFIAHGGTPTGTLDFYNGLSNPTHVGKSVIYITQTLVGDAFVTYRLFIVYNRNAWILVLPLALLVGTGIAGYGICVVLTTLSGSDAIFSGNLVPWITSFFALSLTTNVIATILISGRIMWSNYKVKRYRAGYAALTYWGVIETIVQSAAIYSAALVSLLSTYLAGSNAQYICLDSLQPLIGVVFTLIIIRVGLNETASEHSKGHMVSDSRGAPPPHGQQYPLRPLAINVSVSREHDRASFEGFDSDRKETGVVSESDVESGNGDTVVPDSSFLQLGGKANAV</sequence>
<feature type="transmembrane region" description="Helical" evidence="2">
    <location>
        <begin position="53"/>
        <end position="72"/>
    </location>
</feature>
<feature type="compositionally biased region" description="Basic and acidic residues" evidence="1">
    <location>
        <begin position="318"/>
        <end position="329"/>
    </location>
</feature>